<dbReference type="KEGG" id="vg:13993862"/>
<dbReference type="GeneID" id="13993862"/>
<dbReference type="Proteomes" id="UP000000457">
    <property type="component" value="Segment"/>
</dbReference>
<gene>
    <name evidence="1" type="ORF">GAP32_123</name>
</gene>
<name>K4F7A1_9CAUD</name>
<dbReference type="RefSeq" id="YP_006987227.1">
    <property type="nucleotide sequence ID" value="NC_019401.1"/>
</dbReference>
<dbReference type="EMBL" id="JN882285">
    <property type="protein sequence ID" value="AFC21572.1"/>
    <property type="molecule type" value="Genomic_DNA"/>
</dbReference>
<protein>
    <submittedName>
        <fullName evidence="1">Uncharacterized protein</fullName>
    </submittedName>
</protein>
<evidence type="ECO:0000313" key="2">
    <source>
        <dbReference type="Proteomes" id="UP000000457"/>
    </source>
</evidence>
<proteinExistence type="predicted"/>
<sequence>MKLSFYAEADPQVGDGDIVFYKVIQVRKYWFLTFKTQIDYGTENEMKTLANNLNLNLGTK</sequence>
<evidence type="ECO:0000313" key="1">
    <source>
        <dbReference type="EMBL" id="AFC21572.1"/>
    </source>
</evidence>
<reference evidence="1 2" key="1">
    <citation type="journal article" date="2014" name="Virology">
        <title>Supersize me: Cronobacter sakazakii phage GAP32.</title>
        <authorList>
            <person name="Abbasifar R."/>
            <person name="Griffiths M.W."/>
            <person name="Sabour P.M."/>
            <person name="Ackermann H.-W."/>
            <person name="Vandersteegen K."/>
            <person name="Lavigne R."/>
            <person name="Noben J.-P."/>
            <person name="Villa A.A."/>
            <person name="Abbasifar A."/>
            <person name="Nash J.H.E."/>
            <person name="Kropinski A.M."/>
        </authorList>
    </citation>
    <scope>NUCLEOTIDE SEQUENCE [LARGE SCALE GENOMIC DNA]</scope>
    <source>
        <strain evidence="1">GAP-32</strain>
    </source>
</reference>
<organism evidence="1 2">
    <name type="scientific">Cronobacter phage vB_CsaM_GAP32</name>
    <dbReference type="NCBI Taxonomy" id="1141136"/>
    <lineage>
        <taxon>Viruses</taxon>
        <taxon>Duplodnaviria</taxon>
        <taxon>Heunggongvirae</taxon>
        <taxon>Uroviricota</taxon>
        <taxon>Caudoviricetes</taxon>
        <taxon>Mimasvirus</taxon>
        <taxon>Mimasvirus GAP32</taxon>
    </lineage>
</organism>
<accession>K4F7A1</accession>
<keyword evidence="2" id="KW-1185">Reference proteome</keyword>